<sequence length="98" mass="10733">MSDRELREPWLRLGADHAPTFENEARAEVAPGHALYGLGLRAVAKCEGCDDVVFRASDNTFAIVHLTWTGKPEAPPWPLATRLGGFVAAETALDQHEH</sequence>
<organism evidence="1 2">
    <name type="scientific">Oryzihumus leptocrescens</name>
    <dbReference type="NCBI Taxonomy" id="297536"/>
    <lineage>
        <taxon>Bacteria</taxon>
        <taxon>Bacillati</taxon>
        <taxon>Actinomycetota</taxon>
        <taxon>Actinomycetes</taxon>
        <taxon>Micrococcales</taxon>
        <taxon>Intrasporangiaceae</taxon>
        <taxon>Oryzihumus</taxon>
    </lineage>
</organism>
<dbReference type="EMBL" id="VFOQ01000001">
    <property type="protein sequence ID" value="TQL60111.1"/>
    <property type="molecule type" value="Genomic_DNA"/>
</dbReference>
<dbReference type="Proteomes" id="UP000319514">
    <property type="component" value="Unassembled WGS sequence"/>
</dbReference>
<dbReference type="AlphaFoldDB" id="A0A542ZIE4"/>
<comment type="caution">
    <text evidence="1">The sequence shown here is derived from an EMBL/GenBank/DDBJ whole genome shotgun (WGS) entry which is preliminary data.</text>
</comment>
<evidence type="ECO:0000313" key="1">
    <source>
        <dbReference type="EMBL" id="TQL60111.1"/>
    </source>
</evidence>
<protein>
    <submittedName>
        <fullName evidence="1">Uncharacterized protein</fullName>
    </submittedName>
</protein>
<reference evidence="1 2" key="1">
    <citation type="submission" date="2019-06" db="EMBL/GenBank/DDBJ databases">
        <title>Sequencing the genomes of 1000 actinobacteria strains.</title>
        <authorList>
            <person name="Klenk H.-P."/>
        </authorList>
    </citation>
    <scope>NUCLEOTIDE SEQUENCE [LARGE SCALE GENOMIC DNA]</scope>
    <source>
        <strain evidence="1 2">DSM 18082</strain>
    </source>
</reference>
<keyword evidence="2" id="KW-1185">Reference proteome</keyword>
<evidence type="ECO:0000313" key="2">
    <source>
        <dbReference type="Proteomes" id="UP000319514"/>
    </source>
</evidence>
<gene>
    <name evidence="1" type="ORF">FB474_1493</name>
</gene>
<accession>A0A542ZIE4</accession>
<name>A0A542ZIE4_9MICO</name>
<proteinExistence type="predicted"/>